<reference evidence="2 3" key="1">
    <citation type="submission" date="2018-09" db="EMBL/GenBank/DDBJ databases">
        <title>Profundibacter amoris BAR1 gen. nov., sp. nov., a new member of the Roseobacter clade isolated at Lokis Castle Vent Field on the Arctic Mid-Oceanic Ridge.</title>
        <authorList>
            <person name="Le Moine Bauer S."/>
            <person name="Sjoeberg A.G."/>
            <person name="L'Haridon S."/>
            <person name="Stokke R."/>
            <person name="Roalkvam I."/>
            <person name="Steen I.H."/>
            <person name="Dahle H."/>
        </authorList>
    </citation>
    <scope>NUCLEOTIDE SEQUENCE [LARGE SCALE GENOMIC DNA]</scope>
    <source>
        <strain evidence="2 3">BAR1</strain>
    </source>
</reference>
<protein>
    <submittedName>
        <fullName evidence="2">Uncharacterized protein</fullName>
    </submittedName>
</protein>
<proteinExistence type="predicted"/>
<dbReference type="Proteomes" id="UP000261704">
    <property type="component" value="Chromosome"/>
</dbReference>
<keyword evidence="3" id="KW-1185">Reference proteome</keyword>
<dbReference type="OrthoDB" id="8548427at2"/>
<evidence type="ECO:0000256" key="1">
    <source>
        <dbReference type="SAM" id="Phobius"/>
    </source>
</evidence>
<name>A0A347UHZ3_9RHOB</name>
<evidence type="ECO:0000313" key="3">
    <source>
        <dbReference type="Proteomes" id="UP000261704"/>
    </source>
</evidence>
<organism evidence="2 3">
    <name type="scientific">Profundibacter amoris</name>
    <dbReference type="NCBI Taxonomy" id="2171755"/>
    <lineage>
        <taxon>Bacteria</taxon>
        <taxon>Pseudomonadati</taxon>
        <taxon>Pseudomonadota</taxon>
        <taxon>Alphaproteobacteria</taxon>
        <taxon>Rhodobacterales</taxon>
        <taxon>Paracoccaceae</taxon>
        <taxon>Profundibacter</taxon>
    </lineage>
</organism>
<dbReference type="Pfam" id="PF19069">
    <property type="entry name" value="DUF5765"/>
    <property type="match status" value="1"/>
</dbReference>
<keyword evidence="1" id="KW-0472">Membrane</keyword>
<gene>
    <name evidence="2" type="ORF">BAR1_11370</name>
</gene>
<keyword evidence="1" id="KW-1133">Transmembrane helix</keyword>
<dbReference type="KEGG" id="pamo:BAR1_11370"/>
<feature type="transmembrane region" description="Helical" evidence="1">
    <location>
        <begin position="170"/>
        <end position="192"/>
    </location>
</feature>
<evidence type="ECO:0000313" key="2">
    <source>
        <dbReference type="EMBL" id="AXX98471.1"/>
    </source>
</evidence>
<dbReference type="RefSeq" id="WP_118943126.1">
    <property type="nucleotide sequence ID" value="NZ_CP032125.1"/>
</dbReference>
<dbReference type="AlphaFoldDB" id="A0A347UHZ3"/>
<sequence>MCWSGEASTALTVAGFGVTAYAAWKKEPAALWLTMGFFSSMELIQALSYPVIGQCGAPENKALSIASFIHIALQPFFFNLLALYFIPDEIRRRIQKPVYALCAVAAGITIWQVMPSETYGACAQHRGMCGPQFCTLPGNWHLAWKFPLNGWGNDFAGNPNWLLRLFPNALVAYSLAVFILPLVYGSWKIATYQYLMGPVLASQLTDNIDEAPAIWCLMSIGIVFLVMKTPLRDIMRVHRWPLWPKASRQTPGSIVHPAARPD</sequence>
<dbReference type="EMBL" id="CP032125">
    <property type="protein sequence ID" value="AXX98471.1"/>
    <property type="molecule type" value="Genomic_DNA"/>
</dbReference>
<feature type="transmembrane region" description="Helical" evidence="1">
    <location>
        <begin position="31"/>
        <end position="52"/>
    </location>
</feature>
<keyword evidence="1" id="KW-0812">Transmembrane</keyword>
<feature type="transmembrane region" description="Helical" evidence="1">
    <location>
        <begin position="6"/>
        <end position="24"/>
    </location>
</feature>
<accession>A0A347UHZ3</accession>
<dbReference type="InterPro" id="IPR043912">
    <property type="entry name" value="DUF5765"/>
</dbReference>
<feature type="transmembrane region" description="Helical" evidence="1">
    <location>
        <begin position="64"/>
        <end position="86"/>
    </location>
</feature>